<evidence type="ECO:0008006" key="4">
    <source>
        <dbReference type="Google" id="ProtNLM"/>
    </source>
</evidence>
<reference evidence="3" key="1">
    <citation type="submission" date="2017-02" db="EMBL/GenBank/DDBJ databases">
        <authorList>
            <person name="Varghese N."/>
            <person name="Submissions S."/>
        </authorList>
    </citation>
    <scope>NUCLEOTIDE SEQUENCE [LARGE SCALE GENOMIC DNA]</scope>
    <source>
        <strain evidence="3">ATCC BAA-34</strain>
    </source>
</reference>
<evidence type="ECO:0000313" key="3">
    <source>
        <dbReference type="Proteomes" id="UP000190102"/>
    </source>
</evidence>
<protein>
    <recommendedName>
        <fullName evidence="4">Large polyvalent protein associated domain-containing protein</fullName>
    </recommendedName>
</protein>
<dbReference type="EMBL" id="FUWR01000010">
    <property type="protein sequence ID" value="SJZ91797.1"/>
    <property type="molecule type" value="Genomic_DNA"/>
</dbReference>
<gene>
    <name evidence="2" type="ORF">SAMN02745119_01997</name>
</gene>
<organism evidence="2 3">
    <name type="scientific">Trichlorobacter thiogenes</name>
    <dbReference type="NCBI Taxonomy" id="115783"/>
    <lineage>
        <taxon>Bacteria</taxon>
        <taxon>Pseudomonadati</taxon>
        <taxon>Thermodesulfobacteriota</taxon>
        <taxon>Desulfuromonadia</taxon>
        <taxon>Geobacterales</taxon>
        <taxon>Geobacteraceae</taxon>
        <taxon>Trichlorobacter</taxon>
    </lineage>
</organism>
<accession>A0A1T4PKN5</accession>
<dbReference type="Proteomes" id="UP000190102">
    <property type="component" value="Unassembled WGS sequence"/>
</dbReference>
<evidence type="ECO:0000256" key="1">
    <source>
        <dbReference type="SAM" id="MobiDB-lite"/>
    </source>
</evidence>
<feature type="region of interest" description="Disordered" evidence="1">
    <location>
        <begin position="402"/>
        <end position="445"/>
    </location>
</feature>
<proteinExistence type="predicted"/>
<feature type="region of interest" description="Disordered" evidence="1">
    <location>
        <begin position="1033"/>
        <end position="1060"/>
    </location>
</feature>
<feature type="compositionally biased region" description="Low complexity" evidence="1">
    <location>
        <begin position="431"/>
        <end position="445"/>
    </location>
</feature>
<sequence length="2095" mass="228729">MGLYDRLNFFDDVQIDSADIDRQLAAFKSPAPPPPQPEQRSGLGEIWSQLKAGAFIDLPRMAGRAMQYSSSPGNSVYEKGKSLVEATDAIEKLPDMMPGDTTGRPVVDALSKGARMIPQSIAPAAGVGLTLSGVGAPAGVALIGGSALAALPAGMAQAQETFEKGLAKHGLTAEQAATMQGDPRVQDALNAARMTGGIEWGGETAAGAIGGKLLGIGGKLSRPLFGKFLAPVEQQAASQVLKNFSIPTMAANYGKQVFKTAAGETATEMAQSAAEAGVEQHYGYDQQTPWNAAKSAVLPSLGMTALLAPFGIPAHVAHSRGMVQAADALSNPQAPRELRSAAAEQVYSELTKVSPEAASNFAARSFDAIHGHEETGSAPYGLNLDEDSIQPFTPGVFHPAEQEQDQTAAPIQPLSDGPLGKALASGGVGMQQVQQEQQAEQQLQQQQPLNRLQEARLQFLQNRLDNGAELSETELRQMEKLKIRSAGPAVTELLGGPSEFRTPVTMPQPDELSLANHWADEQIRNGMTHLMNVRAFDKTGQALIQEWKRLTGQQQQETPSAVQQLDAVSHPFTLNSVASQKSPTMHGKPNRAVNPVHDDLVTAIGKLGGINREQAITQWGASIKDAVADLSRHASKTGKAGMLHVISSKGKPLDSMRELLEEHSYSNQHQTHVEQDLSAAPFDVSDLNPTHDSAPMYSLKNTDNSGILTADTTGGAHHERTDEGRTAGVHQGATTAATGKPNLGGTTLERITGHTPDQLAEQVESTPIIGERFTRPIKQALVEHYHNPAFWSEMARQQPELAPDFKAVAATLDSPTKPLTVAAKAAANLTADAIRIKFDPTFEQQAAQHDPQAVQDLAGRWYTERGEQSPFFRLWSHNAPVISLDDAVPANSLATGKPVVVKGWHTSPGTINRYHSEFAGAHSGFETKGWIWMAPHEGAVDHLDGVDGMHGNQYATEQFYQRMLNPKRLLMTGKAMTRAAMEKAQQQGHDGVLLIAKGKLVNSVVFDPRNFKAVENWGTFNTTEYSRYSLQEGLQDQDSTQTPPHQQNPATETASQQSGPVFNLTIDQVAKAFPNQEIEEGAEGFTVSLKNGSTIRISGTDEIQFNSKAAEASYGRTPTANEVPVAMFQRMGRDAVISLTEAGTGEIHHETFHAAMALALNEKQRTTLLAKFGTEEAAAQEYQRLKDSGSFDQKKGHLWLRAIYQFFQRIRNLFSSTGQIMEQIATGKAWEQQPATATESPRYSLKEINNKLTQVKATVDRLNKAADKSAFVKDDLKPALKTAKEGLAASWDGLKAATAPMQRSEAAEEAGRILIEGMGTRERYKEQFISNLNKAVNQTEKATTSTAKLLDLMQHSITLADKLFNTMPEAKRIDFMQRMDTGQQQANPELQRLADTIKAMFEEKAAKVQSLGTGALEQTRENYFPHIWKRGEDAKKEIISRLSKRPLEGGKGFTKGRVFDDVLAGIEAKHELVSTNPIDLVFLKLAEMDKYINAHVALQAMEASELVQLIPAAEKMPDGFTDIAGKYGIVTKKGFMTPESGTEEVSSYRYVAREDVAQVFNNYLSQGLYTNKYVGAPFRGYMQAANMLNQFQLGVGSAFHAGFTSLEAVISHGALGIKALARGDFKEAVKYLKQAPAAWYLNPKLGDTVLKAWMGDEAAAKEMPQMMEWLQMAGARRLMDSRFQTNTTQELLQKWADGNKGGAAIRALPALVEQSARPILEWLVPRQKFGVFAEMAHSWSKQNPNASHDQTRKAMQMIWNRVDSRLGQVVYDRLFVHSIAKNLTQAIIRAPGWTGGTILEVGGGIKDLTGYLKGLVTGKKPELTDRAAYTLSMLVTTAVANALLTALFTGEPPDDWKDLVAFKTGKKDEKGNPERFMLPTYMKDVYAYVQQPGSTLLHKTHPMLSLISDAIRNKDYYGTEIRHSGDNPAMQLLQVAGFTAKTFVPFWMKGVAKEQERGGSVAAMLAPLIGIMPAPASMNMTKAEKLASELVQGRMPQGTKTKEQFEKGQLIAHLTSLTRRDPRQAIQEINEAVQQRKISSIQAHHIAQNARMAPVQVAFKRLSLEEAQRVWEAATPEEKRLLYPLMIRKKQNRQG</sequence>
<keyword evidence="3" id="KW-1185">Reference proteome</keyword>
<dbReference type="RefSeq" id="WP_078790283.1">
    <property type="nucleotide sequence ID" value="NZ_FUWR01000010.1"/>
</dbReference>
<dbReference type="STRING" id="115783.SAMN02745119_01997"/>
<evidence type="ECO:0000313" key="2">
    <source>
        <dbReference type="EMBL" id="SJZ91797.1"/>
    </source>
</evidence>
<name>A0A1T4PKN5_9BACT</name>